<evidence type="ECO:0000313" key="10">
    <source>
        <dbReference type="Proteomes" id="UP000503483"/>
    </source>
</evidence>
<dbReference type="Pfam" id="PF02472">
    <property type="entry name" value="ExbD"/>
    <property type="match status" value="1"/>
</dbReference>
<dbReference type="PANTHER" id="PTHR30558:SF3">
    <property type="entry name" value="BIOPOLYMER TRANSPORT PROTEIN EXBD-RELATED"/>
    <property type="match status" value="1"/>
</dbReference>
<evidence type="ECO:0000256" key="6">
    <source>
        <dbReference type="ARBA" id="ARBA00023136"/>
    </source>
</evidence>
<comment type="subcellular location">
    <subcellularLocation>
        <location evidence="1">Cell membrane</location>
        <topology evidence="1">Single-pass membrane protein</topology>
    </subcellularLocation>
    <subcellularLocation>
        <location evidence="7">Cell membrane</location>
        <topology evidence="7">Single-pass type II membrane protein</topology>
    </subcellularLocation>
</comment>
<keyword evidence="4 7" id="KW-0812">Transmembrane</keyword>
<dbReference type="PANTHER" id="PTHR30558">
    <property type="entry name" value="EXBD MEMBRANE COMPONENT OF PMF-DRIVEN MACROMOLECULE IMPORT SYSTEM"/>
    <property type="match status" value="1"/>
</dbReference>
<keyword evidence="3" id="KW-1003">Cell membrane</keyword>
<organism evidence="9 10">
    <name type="scientific">Arcobacter acticola</name>
    <dbReference type="NCBI Taxonomy" id="1849015"/>
    <lineage>
        <taxon>Bacteria</taxon>
        <taxon>Pseudomonadati</taxon>
        <taxon>Campylobacterota</taxon>
        <taxon>Epsilonproteobacteria</taxon>
        <taxon>Campylobacterales</taxon>
        <taxon>Arcobacteraceae</taxon>
        <taxon>Arcobacter</taxon>
    </lineage>
</organism>
<sequence length="134" mass="15480">MGKTNMKRRESLGLDLTPVIDVVFILLIFFIVTSVFKKEELALMLDLPKSNAKEMEIQKEQVFIELSQNKLAIKGIEVSFESLEDNLKAIKDKEKPVIVRIDKKVEYERVVKVLDLLQKYNLSNLALVTNEEKK</sequence>
<evidence type="ECO:0000256" key="3">
    <source>
        <dbReference type="ARBA" id="ARBA00022475"/>
    </source>
</evidence>
<evidence type="ECO:0000256" key="7">
    <source>
        <dbReference type="RuleBase" id="RU003879"/>
    </source>
</evidence>
<dbReference type="InterPro" id="IPR003400">
    <property type="entry name" value="ExbD"/>
</dbReference>
<name>A0A6M8EBK7_9BACT</name>
<dbReference type="Gene3D" id="3.30.420.270">
    <property type="match status" value="1"/>
</dbReference>
<gene>
    <name evidence="9" type="primary">exbD1</name>
    <name evidence="9" type="ORF">AACT_0614</name>
</gene>
<dbReference type="AlphaFoldDB" id="A0A6M8EBK7"/>
<evidence type="ECO:0000256" key="1">
    <source>
        <dbReference type="ARBA" id="ARBA00004162"/>
    </source>
</evidence>
<keyword evidence="5 8" id="KW-1133">Transmembrane helix</keyword>
<evidence type="ECO:0000313" key="9">
    <source>
        <dbReference type="EMBL" id="QKE27820.1"/>
    </source>
</evidence>
<keyword evidence="7" id="KW-0653">Protein transport</keyword>
<evidence type="ECO:0000256" key="2">
    <source>
        <dbReference type="ARBA" id="ARBA00005811"/>
    </source>
</evidence>
<evidence type="ECO:0000256" key="8">
    <source>
        <dbReference type="SAM" id="Phobius"/>
    </source>
</evidence>
<dbReference type="KEGG" id="paco:AACT_0614"/>
<feature type="transmembrane region" description="Helical" evidence="8">
    <location>
        <begin position="12"/>
        <end position="36"/>
    </location>
</feature>
<dbReference type="EMBL" id="CP042652">
    <property type="protein sequence ID" value="QKE27820.1"/>
    <property type="molecule type" value="Genomic_DNA"/>
</dbReference>
<dbReference type="GO" id="GO:0005886">
    <property type="term" value="C:plasma membrane"/>
    <property type="evidence" value="ECO:0007669"/>
    <property type="project" value="UniProtKB-SubCell"/>
</dbReference>
<dbReference type="Proteomes" id="UP000503483">
    <property type="component" value="Chromosome"/>
</dbReference>
<reference evidence="9 10" key="1">
    <citation type="submission" date="2019-08" db="EMBL/GenBank/DDBJ databases">
        <title>Complete genome sequence of Arcobacter acticola.</title>
        <authorList>
            <person name="Miller W."/>
        </authorList>
    </citation>
    <scope>NUCLEOTIDE SEQUENCE [LARGE SCALE GENOMIC DNA]</scope>
    <source>
        <strain evidence="9 10">KCTC 52212</strain>
    </source>
</reference>
<keyword evidence="6 8" id="KW-0472">Membrane</keyword>
<keyword evidence="10" id="KW-1185">Reference proteome</keyword>
<protein>
    <submittedName>
        <fullName evidence="9">TonB system transport protein ExbD</fullName>
    </submittedName>
</protein>
<accession>A0A6M8EBK7</accession>
<dbReference type="GO" id="GO:0022857">
    <property type="term" value="F:transmembrane transporter activity"/>
    <property type="evidence" value="ECO:0007669"/>
    <property type="project" value="InterPro"/>
</dbReference>
<proteinExistence type="inferred from homology"/>
<dbReference type="GO" id="GO:0015031">
    <property type="term" value="P:protein transport"/>
    <property type="evidence" value="ECO:0007669"/>
    <property type="project" value="UniProtKB-KW"/>
</dbReference>
<comment type="similarity">
    <text evidence="2 7">Belongs to the ExbD/TolR family.</text>
</comment>
<keyword evidence="7" id="KW-0813">Transport</keyword>
<evidence type="ECO:0000256" key="5">
    <source>
        <dbReference type="ARBA" id="ARBA00022989"/>
    </source>
</evidence>
<evidence type="ECO:0000256" key="4">
    <source>
        <dbReference type="ARBA" id="ARBA00022692"/>
    </source>
</evidence>